<dbReference type="Pfam" id="PF09643">
    <property type="entry name" value="YopX"/>
    <property type="match status" value="1"/>
</dbReference>
<reference evidence="5" key="2">
    <citation type="submission" date="2015-06" db="EMBL/GenBank/DDBJ databases">
        <title>Salimicrobium jeotgali MJ3, isolated from Myulchi jeot, a traditional Korean fermented seafood.</title>
        <authorList>
            <person name="Kim K.H."/>
            <person name="Jeon C.O."/>
            <person name="Jin H.M."/>
        </authorList>
    </citation>
    <scope>NUCLEOTIDE SEQUENCE [LARGE SCALE GENOMIC DNA]</scope>
    <source>
        <strain evidence="5">MJ3</strain>
    </source>
</reference>
<dbReference type="PATRIC" id="fig|1230341.3.peg.2721"/>
<reference evidence="2" key="3">
    <citation type="submission" date="2016-11" db="EMBL/GenBank/DDBJ databases">
        <title>Salimicrobium jeotgali MJ3, isolated from Myulchi jeot, a traditional Korean fermented seafood.</title>
        <authorList>
            <person name="Kim K.H."/>
            <person name="Jeon C.O."/>
            <person name="Jin H.M."/>
        </authorList>
    </citation>
    <scope>NUCLEOTIDE SEQUENCE</scope>
    <source>
        <strain evidence="2">MJ3</strain>
    </source>
</reference>
<evidence type="ECO:0000313" key="5">
    <source>
        <dbReference type="Proteomes" id="UP000092654"/>
    </source>
</evidence>
<name>K2G7S6_9BACI</name>
<dbReference type="OrthoDB" id="1809393at2"/>
<keyword evidence="4" id="KW-1185">Reference proteome</keyword>
<dbReference type="STRING" id="1230341.AAV35_012795"/>
<evidence type="ECO:0000313" key="4">
    <source>
        <dbReference type="Proteomes" id="UP000011746"/>
    </source>
</evidence>
<proteinExistence type="predicted"/>
<evidence type="ECO:0000259" key="1">
    <source>
        <dbReference type="Pfam" id="PF09643"/>
    </source>
</evidence>
<dbReference type="InterPro" id="IPR023385">
    <property type="entry name" value="YopX-like_C"/>
</dbReference>
<gene>
    <name evidence="2" type="ORF">AAV35_012795</name>
    <name evidence="3" type="ORF">MJ3_13539</name>
</gene>
<sequence>MREIKFRAWDDVEGEMLYCGEDTDIVFTLEDRGQGLSCTDIRHGDPQLDIHLPHMEHLKYMQFTGLYDKNGWNIYEGDILSTDLSRPYLIVEFRNGAFMYQCHDNGKDYYDLMVPPSFEGTTDEYAEVIGNIYEHSELIGG</sequence>
<feature type="domain" description="YopX protein" evidence="1">
    <location>
        <begin position="5"/>
        <end position="139"/>
    </location>
</feature>
<dbReference type="KEGG" id="sje:AAV35_012795"/>
<protein>
    <recommendedName>
        <fullName evidence="1">YopX protein domain-containing protein</fullName>
    </recommendedName>
</protein>
<dbReference type="Gene3D" id="2.30.30.290">
    <property type="entry name" value="YopX-like domains"/>
    <property type="match status" value="1"/>
</dbReference>
<evidence type="ECO:0000313" key="2">
    <source>
        <dbReference type="EMBL" id="AKG05540.1"/>
    </source>
</evidence>
<dbReference type="RefSeq" id="WP_008592636.1">
    <property type="nucleotide sequence ID" value="NZ_AMPQ01000045.1"/>
</dbReference>
<dbReference type="Proteomes" id="UP000011746">
    <property type="component" value="Unassembled WGS sequence"/>
</dbReference>
<evidence type="ECO:0000313" key="3">
    <source>
        <dbReference type="EMBL" id="EKE30467.1"/>
    </source>
</evidence>
<reference evidence="3 4" key="1">
    <citation type="journal article" date="2012" name="J. Bacteriol.">
        <title>Draft Genome Sequence of Salimicrobium sp. Strain MJ3, Isolated from Myulchi-Jeot, Korean Fermented Seafood.</title>
        <authorList>
            <person name="Lee S.H."/>
            <person name="Jung J.Y."/>
            <person name="Jeon C.O."/>
        </authorList>
    </citation>
    <scope>NUCLEOTIDE SEQUENCE [LARGE SCALE GENOMIC DNA]</scope>
    <source>
        <strain evidence="3 4">MJ3</strain>
    </source>
</reference>
<dbReference type="AlphaFoldDB" id="K2G7S6"/>
<dbReference type="EMBL" id="CP011361">
    <property type="protein sequence ID" value="AKG05540.1"/>
    <property type="molecule type" value="Genomic_DNA"/>
</dbReference>
<accession>K2G7S6</accession>
<dbReference type="SUPFAM" id="SSF159006">
    <property type="entry name" value="YopX-like"/>
    <property type="match status" value="1"/>
</dbReference>
<organism evidence="3 4">
    <name type="scientific">Salimicrobium jeotgali</name>
    <dbReference type="NCBI Taxonomy" id="1230341"/>
    <lineage>
        <taxon>Bacteria</taxon>
        <taxon>Bacillati</taxon>
        <taxon>Bacillota</taxon>
        <taxon>Bacilli</taxon>
        <taxon>Bacillales</taxon>
        <taxon>Bacillaceae</taxon>
        <taxon>Salimicrobium</taxon>
    </lineage>
</organism>
<dbReference type="InterPro" id="IPR019096">
    <property type="entry name" value="YopX_protein"/>
</dbReference>
<dbReference type="EMBL" id="AMPQ01000045">
    <property type="protein sequence ID" value="EKE30467.1"/>
    <property type="molecule type" value="Genomic_DNA"/>
</dbReference>
<dbReference type="Proteomes" id="UP000092654">
    <property type="component" value="Chromosome"/>
</dbReference>